<sequence length="4951" mass="499395">MRPPGRTPRSARFPSRWLSAVLAGVALLGARAEYCPTLSKSSAVVISRSCTLRSGSHAVDSLRIVAGVVVEAPLPLTLTVTKDLDVAGYLAGQATSHSVKTMTIRAGRLIRVDGRIGVDGAGYTGDTRHSSCYRGSNGNGGLHGGGPAGQTCGDYEWPTLAGSSGSNGGGSWVGGNGGGALALFCDESSSSSIELNGQLTAHGWRGGGHNSYGGRSGGGGAGGSVLVVASKFSGSGFVGAYGADGTDGQSYDNSNGGSGGRVAIHAAEHSFSGGAGAVAGRLWGTPWGEQNAAGTVFFCMGKLSAAEADPESNPHRCAHRMLYISNGDRPTTSYRTHLPLVGGRRFVVLDALAFSSPGLQFSIAAPSTFNAVSSPDDRTSVVIGRIYGNDAMSATVHAFAGTTWTFAGVSAGSQSVGRRAIKTWVESTETTPSWSKETSSRETLMNPVELTVGHLLTYTHSRLVVAPDVVVRPGTTITLNAQLVGCRSLTLDTGSAVTMTASGGTWIDDRSGSDGNWEAFVCDAGMSACASKGEDVNSAAARGRYSFSSLRLLGSATLTLGSGVRALGTAELEVVHESRLTVQNSVMQMLARDRLLLGPGAGIRADGCGYSSNSRHASCFAASSRNGGFHGGGPAGQACGDYEWPVLPGPGGSASAGGGAVMLQCNATESSVMTLDGIVTVNGAAGAGAGAGGSLLVVASRLSGSGTLSADGGAATSNSNGGSGGRIAIHAYQPSRANFTGTVRARAGPLSGSWSTQAAAGTVYWCDGQVSDISAANDAGENTHRCGVRTLEVDNGDLRQTTYQTQLVLPPWRRNVAIDDLRMGNSVQLSVPPPAVFDPVAMPLNRTTVVVGRLEGLGSDTSAIHSRAGVTVVHTGLRPGAQSLRENGDWRRSSMELAGASATVEEHGWLVLPPNVAVRDAVLTVRGEVRGVRSLTLEEGSSASLAASGATWLGDAAGAELAGWGGSIPASSSALEGWEGWACSQRLSACASRGRDAASSSDQGRYAFGSLRLLDDATLTLGAGVSTLGGVEALEALHEARVTVQGPQTEQLRIQSRDRLWLGSGASIRADGAGYGSGTRDASCFGGGSGEGGLHGGGPAGQACGDYEWPMLRGPGGSASAGGGAVMLQCNATESSVMTLDGTVTVNGAAGAGAGAGGSLLVVASRLSGSGTLAADGGAATSNSNGGSGGRIAIHAYQPSRTNFTGTVRARAGPLSGSWSTQAAAGTVYWCDGQVSDTTAANDAGENTHRCGVRTLEVDNGDLRQTTYQTQLVLPPWRRNVAIDDLRMGNSVQLSVPPPAVFDPVAMPLNRTTVVVGRLEGLGSDTSAIHSRAGVTVVHTGLRPGAQSLRENGDWRRSSMELAGASATVEEHGWLVLPPNVAVRDAVLTVRGEVRGVRSLTLEEGSSTSLAASGATWLGDAAGAELAGWGGSIPASSSALEGWEGWACSQRLSACASRGRDAASSSDQGRYAFGALRLLDDATLTLGAGVSTLGGVEALEALHEARVTVQGPQTEQLRIQSRDRLWLGSGASIRADGSGYVSGTRDASCFGGGSGEGGLHGGGPAGQACGDYEWPVLRGPGGSNGQYSTGSGGGSVMLVCNATESSAMELNGTVSVGGLDGRASVSSGWWSSGGGAGGSLLVVASRLSGSGTLSADGGAGADGWSSYDSNGGSGGRIAIHADQPSRTNFTGTVRARAGPAYGSWSTQAAAGTVYWCDGQVSDTTAANDAGENTHRCGVRTLEVDNGDLRQTTYQTQLVLPPWRRNVAIDDLRMGNSVQLSVPPPAVFDPVAMPLNRTTVVVGRLEGLGSDTSAIHSRAGVTRLSACASRGRDAASSSDQGRYAFGSLRLLDDATLTLGAGVSTLGGVEALEALHEARVTVQGPQTEQLRIQSRDRLWLGSGASIRADGSGYVSGTRDASCFGGGSGEGGLHGGGPAGQACGDYEWPVLPGPGGSASAGGGAVMLVCNATESSVMTLDGIVTVNGAAGAGAGAGGSLLVVASRLSGSGALSADGGAATSNSNGGSGGRIAIHAYQPSRTNFTGTVRARAGQLSGSWSTQAAAGTVYWCDGQVSDTTAANDAGENTHRCGVRTLEVDNGDLRQTTYQTQLVLPPWRRNVAIDDLRMGNSVQLSVPPPAVFDPVAMPLNRTTVVVGRLEGLGSDTSAIHSRAGVTVVHTGLRPGAQSLRENGDWRRSSMELAGASATVEEHGWAGAAAQRGGARRRAHGSGGGSVMLVCNATESSAMELNGTVSVDGLDGRASVSSGSWSSGGGAGGSLLVVASRLSGSGTLSADGGAGADGWSSYDSNGGSGGRIAIHAYQPSRTNFTGTVRARAGQLSGSWSTQAAAGTVYWCDGQVSDTTAANDAGENTHRCGVRTLEVDNGDLRQTTYQTQLVLPPWRRNVAIDDLRMGNSVQLSVPPPAVFDPVAMPLNRTTVVVGRLEGLGSDTSAIHSRAGVTVVHTGLRPGAQSLRENGDWRRSSMELAGASATVEEHGWLVLPPNVAVRDAVLTVRGEVRGVRSLTLEEGSSASLAASGATWLGDAAGAELAGWGGSIPASSSALEGWEGWACSQRLSACASRGRDAASSSDQGRYAFGALRLLDDATLTLGAGVSTLGGVEALEALHEARVTVQGPQTEQLRIQSRDRLWLGSGASIRADGSGYVSGTRDASCFGGGSGEGGLHGGGPAGQACGDYEWPVLAGAGGSPGQHDGGSGGGSVVLVCNATESSAMELNGTVSVDGLDGRASVSSYSWSSGGGAGGSLLVVASRLSGSGTLSADGGAGADGWSSYDSNGGSGGRIAIHAYQPSRTNFTGTVRARAGPAYGSWSTQAAAGTVYWCDGRVSESEAALEGEANAHRCGVRRLELDNGDLPETPYYPQLSIAGGRRRFVIDELVLGSPLVLSIQAQPTFDAVANPFDRTSVAVYHMFGKGVHDSTLYVRDGTDWALGSPAAGTVPFYLGFASVEVGPKGRLQLHPITYTRPGQSIWVKGVLSGVESLTLSDATSATLAASGGTWVSNSSAAGPSAEVETWAAWACRAELTACASSAPPFLSEADAGRYAFESLRLVGQARVTAGAGVRAVGAAAFEMVGSSVIAVEGPQSEQLRIQARDRMGIGAGASIVATGSGYTSDARHPSCFGGGIRNGGFHGGGPAGQACGDYEWPVLAGAGGSSGQHDDGSGGGSVMLVCNATESSAMELNGTVSVDGQSGRAFTSGSGSASGGGAGGSLLVVASRLSGSGTLSADGGAGADGYSTLDSDGGSGGRIAIHQHFSNKSFFTGTVRAFAGAAYAPGVSNSAAAGTVYFCLGRTAPEGMLAIDDNRFGCAFRHLLISRGPENSATSHVSQVALPTSASNVVLDVLSVADRSSFSVQAKAEFSVLEPSSFVRDVIVGLLDSSESSGSLSVVAGTRWSIANHALAMTVVAQDLSSVDFASASRAAPWATVRRSLRLVQSDLTMSLKSITVEQHSTLALPPTLLLEGDVFLRVFGTLAGVQHLVARESATVVFGSLGRTLLTRNAALGAEDWVCAMQLAACSDPDSSVGAVSGQGSFGFSSLRLLGEARLNVESGVEQVSATDIEILQRSEVSLAGPRTVPLKMQAKTVFSLSTGAGIYANGAGFSSNSRHPSCSDSGGRNGGFHGGGPAGQACGDYEWPVLAGAGGSPGTHDGGSGGGSVMLVCNATESSAMELNGTVSVDGQSGRAFTSGSGSASGGGAGGSLLVVASRLSGSGTLSADGGAGADGYSTLDSNGGSGGRIAIHAYQPSRANFTGTVRARAGPAYGSWSPQAAAGTVYWCDGRVSESEAALEGEANAHRCGVRRLELDNGDLPETPYYPQLSIAGGRRRFVIDELVLGSPLVLSIQAQPTFDAVANPFDRTSVAVYHMFGKGVHDSTLYVRDGTDWALGSPAAGTVPFYLGFASVEVGPKGRLQLHPITYTRPGQSIWVKGVLSGVESLTLSDATSATLAASGGTWVSNSSAAGPSAEVETWAAWACRAELTACASSAPPFLSEADAGRYAFESLRLVGQARVTASAGVRAVGAAAFEMVGSSAIAVEGPQSEQLRIQARDRMGIGAGASIVATGSGYTSDARHPSCFGGGGRNGGFHGGGPAGQACGDYEWPVLAGAGGSSGQHDGGSGGGSVMLVCNATESSAMELNGTVSVDGQSGRAFTSGSGSASGGGAGGSLLVVASRLSGSGTLSADGGAGADGYSTLDSNGGSGGRIAIHAYQPSRANFTGTVRARAGPLSGSWSTQAAAGTVYWCDGQVSDISAANDAGENTHRCGVRTLEVDNGDLRQTTYQTQLILPPWRRNVAIDDLRMGNSVQLSVPPPAVFDPVAMPLNRTTVVVGRLEGLGSDTSAIHSRAGVTVVHTGLRPGAQSLRENGDWRRSSMELAGASATVEEHGWLVLPPNVAVRDAVLTVRGEVRGVRSLTLEEGSSASLAASGATWLGDAAGAELAGWGGSIPASSSSALEGWEGWACSQRLSACASRGRDAASSSDQGRYAFGSLRLLDDATLTLGAGVSTLGGVEALEALHEVRVTVQGPQTEQLRIQSRDRLWLGSGASIRADGSGYVSGTRDASCFGGGSGEGGLHGGGPAGQACGDYEWPVLRGPGGSNGQYSTGSGGGSVMLVCNATESSAMELNGTVSVDGLDGRASVSSYSWSSGGGAGGSLLVVASRLSGSGTLSADGGAGADGWSSYDSNGGSGGRIAIHALQSGRSEFTGIVRARAGESAGSWSDQAAGGTVFWRTAPGAGYGSNARHPSCSDGGARNGGMHGGGPEGKTCGDYEWPVLAGAGGSSGQHDGGSGGGSVMLVCNATESSAMELNGTVSVDGQSGRAFTSGSGSASGGGAGGSLLVVASRLSGSGTLSADGGAGADGYETDDSNGGSGGRIAIHAYQPSRANFTGTVRARAGPAYGSWSPQAAAGTVYWCDGREASFLSRDNFRACKDLYWMLDLVWS</sequence>
<feature type="signal peptide" evidence="2">
    <location>
        <begin position="1"/>
        <end position="32"/>
    </location>
</feature>
<gene>
    <name evidence="3" type="ORF">FNF27_06873</name>
</gene>
<accession>A0A5A8DW30</accession>
<proteinExistence type="predicted"/>
<name>A0A5A8DW30_CAFRO</name>
<evidence type="ECO:0008006" key="5">
    <source>
        <dbReference type="Google" id="ProtNLM"/>
    </source>
</evidence>
<dbReference type="PANTHER" id="PTHR31513">
    <property type="entry name" value="EPHRIN TYPE-B RECEPTOR"/>
    <property type="match status" value="1"/>
</dbReference>
<evidence type="ECO:0000256" key="1">
    <source>
        <dbReference type="SAM" id="MobiDB-lite"/>
    </source>
</evidence>
<evidence type="ECO:0000256" key="2">
    <source>
        <dbReference type="SAM" id="SignalP"/>
    </source>
</evidence>
<dbReference type="Proteomes" id="UP000322899">
    <property type="component" value="Unassembled WGS sequence"/>
</dbReference>
<evidence type="ECO:0000313" key="3">
    <source>
        <dbReference type="EMBL" id="KAA0169692.1"/>
    </source>
</evidence>
<protein>
    <recommendedName>
        <fullName evidence="5">G8 domain-containing protein</fullName>
    </recommendedName>
</protein>
<comment type="caution">
    <text evidence="3">The sequence shown here is derived from an EMBL/GenBank/DDBJ whole genome shotgun (WGS) entry which is preliminary data.</text>
</comment>
<dbReference type="PANTHER" id="PTHR31513:SF2">
    <property type="entry name" value="MRAZ"/>
    <property type="match status" value="1"/>
</dbReference>
<feature type="region of interest" description="Disordered" evidence="1">
    <location>
        <begin position="3615"/>
        <end position="3636"/>
    </location>
</feature>
<reference evidence="3 4" key="1">
    <citation type="submission" date="2019-07" db="EMBL/GenBank/DDBJ databases">
        <title>Genomes of Cafeteria roenbergensis.</title>
        <authorList>
            <person name="Fischer M.G."/>
            <person name="Hackl T."/>
            <person name="Roman M."/>
        </authorList>
    </citation>
    <scope>NUCLEOTIDE SEQUENCE [LARGE SCALE GENOMIC DNA]</scope>
    <source>
        <strain evidence="3 4">E4-10P</strain>
    </source>
</reference>
<feature type="chain" id="PRO_5022781810" description="G8 domain-containing protein" evidence="2">
    <location>
        <begin position="33"/>
        <end position="4951"/>
    </location>
</feature>
<dbReference type="EMBL" id="VLTO01000067">
    <property type="protein sequence ID" value="KAA0169692.1"/>
    <property type="molecule type" value="Genomic_DNA"/>
</dbReference>
<evidence type="ECO:0000313" key="4">
    <source>
        <dbReference type="Proteomes" id="UP000322899"/>
    </source>
</evidence>
<keyword evidence="2" id="KW-0732">Signal</keyword>
<feature type="compositionally biased region" description="Polar residues" evidence="1">
    <location>
        <begin position="3615"/>
        <end position="3625"/>
    </location>
</feature>
<organism evidence="3 4">
    <name type="scientific">Cafeteria roenbergensis</name>
    <name type="common">Marine flagellate</name>
    <dbReference type="NCBI Taxonomy" id="33653"/>
    <lineage>
        <taxon>Eukaryota</taxon>
        <taxon>Sar</taxon>
        <taxon>Stramenopiles</taxon>
        <taxon>Bigyra</taxon>
        <taxon>Opalozoa</taxon>
        <taxon>Bicosoecida</taxon>
        <taxon>Cafeteriaceae</taxon>
        <taxon>Cafeteria</taxon>
    </lineage>
</organism>